<keyword evidence="2" id="KW-0732">Signal</keyword>
<feature type="compositionally biased region" description="Basic and acidic residues" evidence="1">
    <location>
        <begin position="178"/>
        <end position="192"/>
    </location>
</feature>
<proteinExistence type="predicted"/>
<feature type="region of interest" description="Disordered" evidence="1">
    <location>
        <begin position="167"/>
        <end position="192"/>
    </location>
</feature>
<keyword evidence="4" id="KW-1185">Reference proteome</keyword>
<name>A0A8S1BXE7_9INSE</name>
<feature type="chain" id="PRO_5035739339" evidence="2">
    <location>
        <begin position="17"/>
        <end position="265"/>
    </location>
</feature>
<comment type="caution">
    <text evidence="3">The sequence shown here is derived from an EMBL/GenBank/DDBJ whole genome shotgun (WGS) entry which is preliminary data.</text>
</comment>
<evidence type="ECO:0000256" key="2">
    <source>
        <dbReference type="SAM" id="SignalP"/>
    </source>
</evidence>
<organism evidence="3 4">
    <name type="scientific">Cloeon dipterum</name>
    <dbReference type="NCBI Taxonomy" id="197152"/>
    <lineage>
        <taxon>Eukaryota</taxon>
        <taxon>Metazoa</taxon>
        <taxon>Ecdysozoa</taxon>
        <taxon>Arthropoda</taxon>
        <taxon>Hexapoda</taxon>
        <taxon>Insecta</taxon>
        <taxon>Pterygota</taxon>
        <taxon>Palaeoptera</taxon>
        <taxon>Ephemeroptera</taxon>
        <taxon>Pisciforma</taxon>
        <taxon>Baetidae</taxon>
        <taxon>Cloeon</taxon>
    </lineage>
</organism>
<gene>
    <name evidence="3" type="ORF">CLODIP_2_CD15827</name>
</gene>
<dbReference type="AlphaFoldDB" id="A0A8S1BXE7"/>
<evidence type="ECO:0000313" key="3">
    <source>
        <dbReference type="EMBL" id="CAB3361450.1"/>
    </source>
</evidence>
<dbReference type="Proteomes" id="UP000494165">
    <property type="component" value="Unassembled WGS sequence"/>
</dbReference>
<evidence type="ECO:0000256" key="1">
    <source>
        <dbReference type="SAM" id="MobiDB-lite"/>
    </source>
</evidence>
<feature type="signal peptide" evidence="2">
    <location>
        <begin position="1"/>
        <end position="16"/>
    </location>
</feature>
<sequence>MIKVLTLLIAITAAAPRSLLYSPPPQNDVLFQQNWYRPNKLTDCQVVGVENRIIMCPTKSLEIPPNVYDLLNQLDAPPFESFHQIGQWPSLGSANPLQGSIIDPRSPPPVPPLPRNFQNLHNWAPSNPHPYFPVLSQFPTYPLAPFPNLMHLPILHHEPFHLPILISHPPPPQPRSSSHRECQQGTMDTRHQETPELLDIRCQIAPKTVPVAPETPPTTATNASTPAEELTLPDPDIAGSKFVSIVQVNPQFQPIPISYKPEFHK</sequence>
<evidence type="ECO:0000313" key="4">
    <source>
        <dbReference type="Proteomes" id="UP000494165"/>
    </source>
</evidence>
<protein>
    <submittedName>
        <fullName evidence="3">Uncharacterized protein</fullName>
    </submittedName>
</protein>
<dbReference type="EMBL" id="CADEPI010000006">
    <property type="protein sequence ID" value="CAB3361450.1"/>
    <property type="molecule type" value="Genomic_DNA"/>
</dbReference>
<reference evidence="3 4" key="1">
    <citation type="submission" date="2020-04" db="EMBL/GenBank/DDBJ databases">
        <authorList>
            <person name="Alioto T."/>
            <person name="Alioto T."/>
            <person name="Gomez Garrido J."/>
        </authorList>
    </citation>
    <scope>NUCLEOTIDE SEQUENCE [LARGE SCALE GENOMIC DNA]</scope>
</reference>
<accession>A0A8S1BXE7</accession>
<feature type="compositionally biased region" description="Low complexity" evidence="1">
    <location>
        <begin position="209"/>
        <end position="227"/>
    </location>
</feature>
<feature type="region of interest" description="Disordered" evidence="1">
    <location>
        <begin position="209"/>
        <end position="235"/>
    </location>
</feature>